<dbReference type="EMBL" id="FNDD01000030">
    <property type="protein sequence ID" value="SDH80224.1"/>
    <property type="molecule type" value="Genomic_DNA"/>
</dbReference>
<evidence type="ECO:0000313" key="2">
    <source>
        <dbReference type="Proteomes" id="UP000198854"/>
    </source>
</evidence>
<evidence type="ECO:0008006" key="3">
    <source>
        <dbReference type="Google" id="ProtNLM"/>
    </source>
</evidence>
<reference evidence="1 2" key="1">
    <citation type="submission" date="2016-10" db="EMBL/GenBank/DDBJ databases">
        <authorList>
            <person name="de Groot N.N."/>
        </authorList>
    </citation>
    <scope>NUCLEOTIDE SEQUENCE [LARGE SCALE GENOMIC DNA]</scope>
    <source>
        <strain evidence="1 2">CGMCC 1.10228</strain>
    </source>
</reference>
<dbReference type="Proteomes" id="UP000198854">
    <property type="component" value="Unassembled WGS sequence"/>
</dbReference>
<evidence type="ECO:0000313" key="1">
    <source>
        <dbReference type="EMBL" id="SDH80224.1"/>
    </source>
</evidence>
<proteinExistence type="predicted"/>
<dbReference type="STRING" id="861298.SAMN04488136_1306"/>
<gene>
    <name evidence="1" type="ORF">SAMN04488136_1306</name>
</gene>
<dbReference type="RefSeq" id="WP_001118441.1">
    <property type="nucleotide sequence ID" value="NZ_FNDD01000030.1"/>
</dbReference>
<dbReference type="OrthoDB" id="1437692at2"/>
<name>A0A1G8FDH7_9VIBR</name>
<dbReference type="AlphaFoldDB" id="A0A1G8FDH7"/>
<sequence length="348" mass="40112">MAKQDLKKGELAEERLRLYFLNLGYFVVRSIKADFKGFDITDVDLFLYSRPSPISRERTNVDVKMKQRPQALERIFWTKGLQDVLGLEKCIVATTDKRSHVGEFGAKHNVLVLDGNFMGKLDSTERYSSDRLTEEELLDMIELYSVGELGGNWKKCYEQSKSNLLLKLNFDGVNHYLDMVKRVLEECSSGFTSQATIRMLYIYTSFFLIALDYSIKDYSYKDQPDRVRLISDGIRFGEKGKAKSLEIISMSTALLKSFMAKEEHDYGAIEHEVLSQFDSILSDDIAEYLGSTKQMQKLFSLAMNFEKHGYDRQLQSPLELAPELQSIIGLLCDFYNIDRKKILIKFSN</sequence>
<keyword evidence="2" id="KW-1185">Reference proteome</keyword>
<organism evidence="1 2">
    <name type="scientific">Vibrio xiamenensis</name>
    <dbReference type="NCBI Taxonomy" id="861298"/>
    <lineage>
        <taxon>Bacteria</taxon>
        <taxon>Pseudomonadati</taxon>
        <taxon>Pseudomonadota</taxon>
        <taxon>Gammaproteobacteria</taxon>
        <taxon>Vibrionales</taxon>
        <taxon>Vibrionaceae</taxon>
        <taxon>Vibrio</taxon>
    </lineage>
</organism>
<accession>A0A1G8FDH7</accession>
<protein>
    <recommendedName>
        <fullName evidence="3">Restriction endonuclease</fullName>
    </recommendedName>
</protein>